<dbReference type="Gene3D" id="3.30.530.20">
    <property type="match status" value="1"/>
</dbReference>
<evidence type="ECO:0000313" key="3">
    <source>
        <dbReference type="EMBL" id="UYO40988.1"/>
    </source>
</evidence>
<protein>
    <submittedName>
        <fullName evidence="3">SRPBCC family protein</fullName>
    </submittedName>
</protein>
<dbReference type="AlphaFoldDB" id="A0AAX3E1W6"/>
<proteinExistence type="inferred from homology"/>
<dbReference type="CDD" id="cd08893">
    <property type="entry name" value="SRPBCC_CalC_Aha1-like_GntR-HTH"/>
    <property type="match status" value="1"/>
</dbReference>
<gene>
    <name evidence="3" type="ORF">KQX62_06705</name>
</gene>
<reference evidence="3" key="1">
    <citation type="journal article" date="2022" name="Biol. Control">
        <title>In silico genomic analysis of Rhodopseudomonas palustris strains revealed potential biocontrol agents and crop yield enhancers.</title>
        <authorList>
            <person name="Surachat K."/>
            <person name="Kantachote D."/>
            <person name="Deachamag P."/>
            <person name="Wonglapsuwan M."/>
        </authorList>
    </citation>
    <scope>NUCLEOTIDE SEQUENCE</scope>
    <source>
        <strain evidence="3">TLS06</strain>
    </source>
</reference>
<comment type="similarity">
    <text evidence="1">Belongs to the AHA1 family.</text>
</comment>
<evidence type="ECO:0000313" key="4">
    <source>
        <dbReference type="Proteomes" id="UP001163166"/>
    </source>
</evidence>
<dbReference type="InterPro" id="IPR013538">
    <property type="entry name" value="ASHA1/2-like_C"/>
</dbReference>
<dbReference type="RefSeq" id="WP_264075844.1">
    <property type="nucleotide sequence ID" value="NZ_CP076676.1"/>
</dbReference>
<accession>A0AAX3E1W6</accession>
<sequence>MSKPEFAYVTYIRTTPERLWHALTDADFTRRYWMDCTLRSDWTVGSEMTMERGGEIKNRCTIVESDPPRRLAYDWVSVWDPAMRQEKPSRVTYEIEPQGDLVKLTVTHEDFDEGSATLPSISFGWPMVLASLKSILETGEPLPFAAPAHAAAEAAHVSA</sequence>
<evidence type="ECO:0000259" key="2">
    <source>
        <dbReference type="Pfam" id="PF08327"/>
    </source>
</evidence>
<feature type="domain" description="Activator of Hsp90 ATPase homologue 1/2-like C-terminal" evidence="2">
    <location>
        <begin position="14"/>
        <end position="137"/>
    </location>
</feature>
<name>A0AAX3E1W6_RHOPL</name>
<dbReference type="EMBL" id="CP076676">
    <property type="protein sequence ID" value="UYO40988.1"/>
    <property type="molecule type" value="Genomic_DNA"/>
</dbReference>
<dbReference type="InterPro" id="IPR023393">
    <property type="entry name" value="START-like_dom_sf"/>
</dbReference>
<dbReference type="Proteomes" id="UP001163166">
    <property type="component" value="Chromosome"/>
</dbReference>
<dbReference type="SUPFAM" id="SSF55961">
    <property type="entry name" value="Bet v1-like"/>
    <property type="match status" value="1"/>
</dbReference>
<organism evidence="3 4">
    <name type="scientific">Rhodopseudomonas palustris</name>
    <dbReference type="NCBI Taxonomy" id="1076"/>
    <lineage>
        <taxon>Bacteria</taxon>
        <taxon>Pseudomonadati</taxon>
        <taxon>Pseudomonadota</taxon>
        <taxon>Alphaproteobacteria</taxon>
        <taxon>Hyphomicrobiales</taxon>
        <taxon>Nitrobacteraceae</taxon>
        <taxon>Rhodopseudomonas</taxon>
    </lineage>
</organism>
<evidence type="ECO:0000256" key="1">
    <source>
        <dbReference type="ARBA" id="ARBA00006817"/>
    </source>
</evidence>
<dbReference type="Pfam" id="PF08327">
    <property type="entry name" value="AHSA1"/>
    <property type="match status" value="1"/>
</dbReference>